<dbReference type="InterPro" id="IPR000313">
    <property type="entry name" value="PWWP_dom"/>
</dbReference>
<evidence type="ECO:0000259" key="2">
    <source>
        <dbReference type="PROSITE" id="PS50812"/>
    </source>
</evidence>
<dbReference type="CDD" id="cd05162">
    <property type="entry name" value="PWWP"/>
    <property type="match status" value="1"/>
</dbReference>
<evidence type="ECO:0000313" key="3">
    <source>
        <dbReference type="EMBL" id="EPS73769.1"/>
    </source>
</evidence>
<dbReference type="PANTHER" id="PTHR10688:SF19">
    <property type="match status" value="1"/>
</dbReference>
<dbReference type="Gene3D" id="2.30.30.140">
    <property type="match status" value="1"/>
</dbReference>
<evidence type="ECO:0000256" key="1">
    <source>
        <dbReference type="SAM" id="MobiDB-lite"/>
    </source>
</evidence>
<gene>
    <name evidence="3" type="ORF">M569_00988</name>
</gene>
<feature type="non-terminal residue" evidence="3">
    <location>
        <position position="295"/>
    </location>
</feature>
<feature type="non-terminal residue" evidence="3">
    <location>
        <position position="1"/>
    </location>
</feature>
<protein>
    <recommendedName>
        <fullName evidence="2">PWWP domain-containing protein</fullName>
    </recommendedName>
</protein>
<dbReference type="Proteomes" id="UP000015453">
    <property type="component" value="Unassembled WGS sequence"/>
</dbReference>
<dbReference type="Pfam" id="PF00855">
    <property type="entry name" value="PWWP"/>
    <property type="match status" value="1"/>
</dbReference>
<accession>S8D1V4</accession>
<feature type="region of interest" description="Disordered" evidence="1">
    <location>
        <begin position="259"/>
        <end position="278"/>
    </location>
</feature>
<keyword evidence="4" id="KW-1185">Reference proteome</keyword>
<feature type="domain" description="PWWP" evidence="2">
    <location>
        <begin position="38"/>
        <end position="99"/>
    </location>
</feature>
<dbReference type="AlphaFoldDB" id="S8D1V4"/>
<feature type="region of interest" description="Disordered" evidence="1">
    <location>
        <begin position="227"/>
        <end position="246"/>
    </location>
</feature>
<feature type="compositionally biased region" description="Basic and acidic residues" evidence="1">
    <location>
        <begin position="269"/>
        <end position="278"/>
    </location>
</feature>
<name>S8D1V4_9LAMI</name>
<proteinExistence type="predicted"/>
<dbReference type="EMBL" id="AUSU01000310">
    <property type="protein sequence ID" value="EPS73769.1"/>
    <property type="molecule type" value="Genomic_DNA"/>
</dbReference>
<organism evidence="3 4">
    <name type="scientific">Genlisea aurea</name>
    <dbReference type="NCBI Taxonomy" id="192259"/>
    <lineage>
        <taxon>Eukaryota</taxon>
        <taxon>Viridiplantae</taxon>
        <taxon>Streptophyta</taxon>
        <taxon>Embryophyta</taxon>
        <taxon>Tracheophyta</taxon>
        <taxon>Spermatophyta</taxon>
        <taxon>Magnoliopsida</taxon>
        <taxon>eudicotyledons</taxon>
        <taxon>Gunneridae</taxon>
        <taxon>Pentapetalae</taxon>
        <taxon>asterids</taxon>
        <taxon>lamiids</taxon>
        <taxon>Lamiales</taxon>
        <taxon>Lentibulariaceae</taxon>
        <taxon>Genlisea</taxon>
    </lineage>
</organism>
<dbReference type="PROSITE" id="PS50812">
    <property type="entry name" value="PWWP"/>
    <property type="match status" value="1"/>
</dbReference>
<dbReference type="PANTHER" id="PTHR10688">
    <property type="entry name" value="PWWP DOMAIN-CONTAINING PROTEIN"/>
    <property type="match status" value="1"/>
</dbReference>
<dbReference type="InterPro" id="IPR052657">
    <property type="entry name" value="PDP_family_Arabidopsis"/>
</dbReference>
<reference evidence="3 4" key="1">
    <citation type="journal article" date="2013" name="BMC Genomics">
        <title>The miniature genome of a carnivorous plant Genlisea aurea contains a low number of genes and short non-coding sequences.</title>
        <authorList>
            <person name="Leushkin E.V."/>
            <person name="Sutormin R.A."/>
            <person name="Nabieva E.R."/>
            <person name="Penin A.A."/>
            <person name="Kondrashov A.S."/>
            <person name="Logacheva M.D."/>
        </authorList>
    </citation>
    <scope>NUCLEOTIDE SEQUENCE [LARGE SCALE GENOMIC DNA]</scope>
</reference>
<dbReference type="OrthoDB" id="1927282at2759"/>
<evidence type="ECO:0000313" key="4">
    <source>
        <dbReference type="Proteomes" id="UP000015453"/>
    </source>
</evidence>
<dbReference type="SMART" id="SM00293">
    <property type="entry name" value="PWWP"/>
    <property type="match status" value="1"/>
</dbReference>
<comment type="caution">
    <text evidence="3">The sequence shown here is derived from an EMBL/GenBank/DDBJ whole genome shotgun (WGS) entry which is preliminary data.</text>
</comment>
<dbReference type="SUPFAM" id="SSF63748">
    <property type="entry name" value="Tudor/PWWP/MBT"/>
    <property type="match status" value="1"/>
</dbReference>
<sequence>VEHKKIVSVSGDYDSMLSEFDQFAYRGGGEPVGYGYGIGDMVWGKVKSHPWWPGQIFNELLASPSVRSSKRDGHVLVAFFGDSSYGWFDPAELVPFVECFAEKSSQSSQRAFLNAVKEAVDELSRRKSLGLACRCRNEFNFWPFRVEGYYTVHAGNHDPGVYSLSQINKSREEFRPREMLAFVYQLALRPAGSHLTIDFIKNKATVLAYRKARYEEFDDTYAQAFGTVPDRPSRPTAPLSMDPSGASLSGRLVIAEALGKRKHPLQHNQTEDQTEKDKYLFKKRDEFVEVKPKKA</sequence>